<accession>A0AAV4UUD1</accession>
<name>A0AAV4UUD1_CAEEX</name>
<evidence type="ECO:0000313" key="2">
    <source>
        <dbReference type="EMBL" id="GIY61442.1"/>
    </source>
</evidence>
<feature type="region of interest" description="Disordered" evidence="1">
    <location>
        <begin position="258"/>
        <end position="277"/>
    </location>
</feature>
<evidence type="ECO:0000256" key="1">
    <source>
        <dbReference type="SAM" id="MobiDB-lite"/>
    </source>
</evidence>
<sequence length="305" mass="35115">MFYTFSVSSAECLRLCPSDKYAHNGANEPPLSSTQGFPLAKGLEIVPERESNKACLERNRTTFWLKDSLVYLRVVNNPHDLHNPHLHKPIQPHQGIKYSKTHKTRPIPNAHAFFLVKHCEDHPFTTLFIVLLNSIHPLWTTTMFYTVPISSAECLRLCPSDKYAHNGANEPTQGLPLAKGPTDEIHYIHKINQVCLQQCFLTAEHGYFNYSHLLPKPLAKEEATLIQGRKRCKLFKSAFFTTRRFSLRFLRVWKSKKKKKKKKEEPDPTEMQVNPRTGISFKVGRQRTYPDGPFPALFNYPGLPF</sequence>
<comment type="caution">
    <text evidence="2">The sequence shown here is derived from an EMBL/GenBank/DDBJ whole genome shotgun (WGS) entry which is preliminary data.</text>
</comment>
<proteinExistence type="predicted"/>
<gene>
    <name evidence="2" type="ORF">CEXT_293691</name>
</gene>
<evidence type="ECO:0000313" key="3">
    <source>
        <dbReference type="Proteomes" id="UP001054945"/>
    </source>
</evidence>
<organism evidence="2 3">
    <name type="scientific">Caerostris extrusa</name>
    <name type="common">Bark spider</name>
    <name type="synonym">Caerostris bankana</name>
    <dbReference type="NCBI Taxonomy" id="172846"/>
    <lineage>
        <taxon>Eukaryota</taxon>
        <taxon>Metazoa</taxon>
        <taxon>Ecdysozoa</taxon>
        <taxon>Arthropoda</taxon>
        <taxon>Chelicerata</taxon>
        <taxon>Arachnida</taxon>
        <taxon>Araneae</taxon>
        <taxon>Araneomorphae</taxon>
        <taxon>Entelegynae</taxon>
        <taxon>Araneoidea</taxon>
        <taxon>Araneidae</taxon>
        <taxon>Caerostris</taxon>
    </lineage>
</organism>
<protein>
    <submittedName>
        <fullName evidence="2">Uncharacterized protein</fullName>
    </submittedName>
</protein>
<dbReference type="Proteomes" id="UP001054945">
    <property type="component" value="Unassembled WGS sequence"/>
</dbReference>
<reference evidence="2 3" key="1">
    <citation type="submission" date="2021-06" db="EMBL/GenBank/DDBJ databases">
        <title>Caerostris extrusa draft genome.</title>
        <authorList>
            <person name="Kono N."/>
            <person name="Arakawa K."/>
        </authorList>
    </citation>
    <scope>NUCLEOTIDE SEQUENCE [LARGE SCALE GENOMIC DNA]</scope>
</reference>
<dbReference type="EMBL" id="BPLR01013468">
    <property type="protein sequence ID" value="GIY61442.1"/>
    <property type="molecule type" value="Genomic_DNA"/>
</dbReference>
<dbReference type="AlphaFoldDB" id="A0AAV4UUD1"/>
<keyword evidence="3" id="KW-1185">Reference proteome</keyword>